<comment type="similarity">
    <text evidence="2 13">Belongs to the MscS (TC 1.A.23) family.</text>
</comment>
<sequence>MSSPVDHKRIIHVQEQHQHGEHSSIQESPTSDEGTYVNESSESRNPNSLKVDTALYPDGAPPMSTPSARREQATRLEDDLTLLQAERVASRSTQGETGENGDHHSISRTRSRRSEAVDEFDEATNPLHEKAAIYKPPKSPNTKLSAFVKRIHQSSFLVRYLTYIVPMVLLIMIPLLVGALQFPNTSVGGVKLMWFSIWLEIVCVFTNNAKKWRDMAKQLEIHFALFLWWLGIEISFLPTMKNHHVDGDKGTRSWENTLNKIIIVIFVWTILNLIEKVIIQLIAISFHLRTYADRIEINKFQIGSLVKLYQWSRAQIEEEDDAFQEINQDQSGSGTKTPLHYAGKAGRAAQKVAEKVGNKVGDVAGGVVSDFTGRRVKNSGDPYQVILTLLRSTSGCQVLARRLYRTFVRDGFDTVFSGDLKEAFDNNEEAEAAFVMFDRDMNGDISMEELEAVCVDIGRERKSITASLKDLDSVVSKLDDVFMFFVFVIVIIVFLSLISTSAAGVLTSAGSTILALSWLFSATAQEFLQSIIFVFVKHPFDVGDRVTIYGNAGDAGLGDDYFVKEITLLYTEFKKMQGHVVQAPNSYLNGLFILNQRRSGALAEAVPIIIKYGTTIDQLDGLRQRLLEFVRSEKRDFQSNILTELRAVTENFSVTLNVVFFYKSNWQNEGLRLQRRNKFICMLMIALQEIGIEGPRMNLQGANVDYPVHINYGQPMVAPPLHREDPTEPEEVPIGEPGSHSIPENTSVSSGTAARHPSILRKGMNTAAARARGASTSRKHVDFSLGMANLSSNDVMGDVFEDRSVRIDDVVRTSNREATERRMQNLAEEEEERRTSRSASASTGAASSHRGSRRPSNLTTTTTYEGRLSTDAHSVRSGASSARNRFFRHRSSVSRDGNDLESGRDISPSAPVPVSGAQDGHHPHVQVHDHDEKHMQ</sequence>
<dbReference type="Proteomes" id="UP001147747">
    <property type="component" value="Unassembled WGS sequence"/>
</dbReference>
<reference evidence="17" key="1">
    <citation type="submission" date="2022-12" db="EMBL/GenBank/DDBJ databases">
        <authorList>
            <person name="Petersen C."/>
        </authorList>
    </citation>
    <scope>NUCLEOTIDE SEQUENCE</scope>
    <source>
        <strain evidence="17">IBT 29677</strain>
    </source>
</reference>
<evidence type="ECO:0000313" key="18">
    <source>
        <dbReference type="Proteomes" id="UP001147747"/>
    </source>
</evidence>
<evidence type="ECO:0000256" key="9">
    <source>
        <dbReference type="ARBA" id="ARBA00023065"/>
    </source>
</evidence>
<keyword evidence="18" id="KW-1185">Reference proteome</keyword>
<feature type="compositionally biased region" description="Polar residues" evidence="14">
    <location>
        <begin position="742"/>
        <end position="752"/>
    </location>
</feature>
<dbReference type="Pfam" id="PF00924">
    <property type="entry name" value="MS_channel_2nd"/>
    <property type="match status" value="1"/>
</dbReference>
<evidence type="ECO:0000256" key="15">
    <source>
        <dbReference type="SAM" id="Phobius"/>
    </source>
</evidence>
<feature type="compositionally biased region" description="Basic and acidic residues" evidence="14">
    <location>
        <begin position="919"/>
        <end position="936"/>
    </location>
</feature>
<evidence type="ECO:0000256" key="12">
    <source>
        <dbReference type="ARBA" id="ARBA00036634"/>
    </source>
</evidence>
<dbReference type="GO" id="GO:0005509">
    <property type="term" value="F:calcium ion binding"/>
    <property type="evidence" value="ECO:0007669"/>
    <property type="project" value="InterPro"/>
</dbReference>
<feature type="transmembrane region" description="Helical" evidence="15">
    <location>
        <begin position="192"/>
        <end position="209"/>
    </location>
</feature>
<dbReference type="EMBL" id="JAPZBU010000005">
    <property type="protein sequence ID" value="KAJ5404468.1"/>
    <property type="molecule type" value="Genomic_DNA"/>
</dbReference>
<dbReference type="Gene3D" id="2.30.30.60">
    <property type="match status" value="1"/>
</dbReference>
<proteinExistence type="inferred from homology"/>
<evidence type="ECO:0000256" key="8">
    <source>
        <dbReference type="ARBA" id="ARBA00022989"/>
    </source>
</evidence>
<keyword evidence="8 15" id="KW-1133">Transmembrane helix</keyword>
<organism evidence="17 18">
    <name type="scientific">Penicillium cosmopolitanum</name>
    <dbReference type="NCBI Taxonomy" id="1131564"/>
    <lineage>
        <taxon>Eukaryota</taxon>
        <taxon>Fungi</taxon>
        <taxon>Dikarya</taxon>
        <taxon>Ascomycota</taxon>
        <taxon>Pezizomycotina</taxon>
        <taxon>Eurotiomycetes</taxon>
        <taxon>Eurotiomycetidae</taxon>
        <taxon>Eurotiales</taxon>
        <taxon>Aspergillaceae</taxon>
        <taxon>Penicillium</taxon>
    </lineage>
</organism>
<keyword evidence="3" id="KW-0109">Calcium transport</keyword>
<feature type="transmembrane region" description="Helical" evidence="15">
    <location>
        <begin position="221"/>
        <end position="241"/>
    </location>
</feature>
<comment type="subcellular location">
    <subcellularLocation>
        <location evidence="1">Endomembrane system</location>
        <topology evidence="1">Multi-pass membrane protein</topology>
    </subcellularLocation>
    <subcellularLocation>
        <location evidence="13">Endoplasmic reticulum membrane</location>
    </subcellularLocation>
</comment>
<dbReference type="GeneID" id="81367956"/>
<feature type="transmembrane region" description="Helical" evidence="15">
    <location>
        <begin position="481"/>
        <end position="506"/>
    </location>
</feature>
<dbReference type="GO" id="GO:0005262">
    <property type="term" value="F:calcium channel activity"/>
    <property type="evidence" value="ECO:0007669"/>
    <property type="project" value="UniProtKB-KW"/>
</dbReference>
<keyword evidence="5 15" id="KW-0812">Transmembrane</keyword>
<dbReference type="InterPro" id="IPR006685">
    <property type="entry name" value="MscS_channel_2nd"/>
</dbReference>
<dbReference type="PANTHER" id="PTHR31323">
    <property type="entry name" value="MECHANOSENSITIVE ION CHANNEL PROTEIN MSY2"/>
    <property type="match status" value="1"/>
</dbReference>
<dbReference type="Pfam" id="PF25886">
    <property type="entry name" value="Msy1"/>
    <property type="match status" value="1"/>
</dbReference>
<feature type="region of interest" description="Disordered" evidence="14">
    <location>
        <begin position="816"/>
        <end position="936"/>
    </location>
</feature>
<keyword evidence="6" id="KW-0106">Calcium</keyword>
<evidence type="ECO:0000256" key="2">
    <source>
        <dbReference type="ARBA" id="ARBA00008017"/>
    </source>
</evidence>
<keyword evidence="10 13" id="KW-0472">Membrane</keyword>
<evidence type="ECO:0000256" key="4">
    <source>
        <dbReference type="ARBA" id="ARBA00022673"/>
    </source>
</evidence>
<dbReference type="SUPFAM" id="SSF50182">
    <property type="entry name" value="Sm-like ribonucleoproteins"/>
    <property type="match status" value="1"/>
</dbReference>
<dbReference type="FunFam" id="1.10.238.10:FF:000345">
    <property type="entry name" value="Mechanosensitive ion channel protein"/>
    <property type="match status" value="1"/>
</dbReference>
<reference evidence="17" key="2">
    <citation type="journal article" date="2023" name="IMA Fungus">
        <title>Comparative genomic study of the Penicillium genus elucidates a diverse pangenome and 15 lateral gene transfer events.</title>
        <authorList>
            <person name="Petersen C."/>
            <person name="Sorensen T."/>
            <person name="Nielsen M.R."/>
            <person name="Sondergaard T.E."/>
            <person name="Sorensen J.L."/>
            <person name="Fitzpatrick D.A."/>
            <person name="Frisvad J.C."/>
            <person name="Nielsen K.L."/>
        </authorList>
    </citation>
    <scope>NUCLEOTIDE SEQUENCE</scope>
    <source>
        <strain evidence="17">IBT 29677</strain>
    </source>
</reference>
<evidence type="ECO:0000256" key="13">
    <source>
        <dbReference type="PIRNR" id="PIRNR017209"/>
    </source>
</evidence>
<feature type="region of interest" description="Disordered" evidence="14">
    <location>
        <begin position="1"/>
        <end position="73"/>
    </location>
</feature>
<evidence type="ECO:0000256" key="1">
    <source>
        <dbReference type="ARBA" id="ARBA00004127"/>
    </source>
</evidence>
<dbReference type="InterPro" id="IPR002048">
    <property type="entry name" value="EF_hand_dom"/>
</dbReference>
<dbReference type="InterPro" id="IPR018247">
    <property type="entry name" value="EF_Hand_1_Ca_BS"/>
</dbReference>
<dbReference type="InterPro" id="IPR010920">
    <property type="entry name" value="LSM_dom_sf"/>
</dbReference>
<feature type="domain" description="EF-hand" evidence="16">
    <location>
        <begin position="425"/>
        <end position="460"/>
    </location>
</feature>
<feature type="region of interest" description="Disordered" evidence="14">
    <location>
        <begin position="722"/>
        <end position="759"/>
    </location>
</feature>
<feature type="compositionally biased region" description="Basic and acidic residues" evidence="14">
    <location>
        <begin position="1"/>
        <end position="24"/>
    </location>
</feature>
<feature type="compositionally biased region" description="Polar residues" evidence="14">
    <location>
        <begin position="855"/>
        <end position="864"/>
    </location>
</feature>
<comment type="caution">
    <text evidence="17">The sequence shown here is derived from an EMBL/GenBank/DDBJ whole genome shotgun (WGS) entry which is preliminary data.</text>
</comment>
<dbReference type="GO" id="GO:0005789">
    <property type="term" value="C:endoplasmic reticulum membrane"/>
    <property type="evidence" value="ECO:0007669"/>
    <property type="project" value="UniProtKB-SubCell"/>
</dbReference>
<evidence type="ECO:0000256" key="6">
    <source>
        <dbReference type="ARBA" id="ARBA00022837"/>
    </source>
</evidence>
<protein>
    <recommendedName>
        <fullName evidence="13">Mechanosensitive ion channel protein</fullName>
    </recommendedName>
</protein>
<evidence type="ECO:0000256" key="14">
    <source>
        <dbReference type="SAM" id="MobiDB-lite"/>
    </source>
</evidence>
<keyword evidence="3" id="KW-0813">Transport</keyword>
<evidence type="ECO:0000256" key="7">
    <source>
        <dbReference type="ARBA" id="ARBA00022967"/>
    </source>
</evidence>
<comment type="catalytic activity">
    <reaction evidence="12">
        <text>Ca(2+)(in) = Ca(2+)(out)</text>
        <dbReference type="Rhea" id="RHEA:29671"/>
        <dbReference type="ChEBI" id="CHEBI:29108"/>
    </reaction>
</comment>
<dbReference type="PROSITE" id="PS50222">
    <property type="entry name" value="EF_HAND_2"/>
    <property type="match status" value="1"/>
</dbReference>
<dbReference type="GO" id="GO:0006874">
    <property type="term" value="P:intracellular calcium ion homeostasis"/>
    <property type="evidence" value="ECO:0007669"/>
    <property type="project" value="TreeGrafter"/>
</dbReference>
<evidence type="ECO:0000259" key="16">
    <source>
        <dbReference type="PROSITE" id="PS50222"/>
    </source>
</evidence>
<dbReference type="AlphaFoldDB" id="A0A9W9W755"/>
<evidence type="ECO:0000256" key="10">
    <source>
        <dbReference type="ARBA" id="ARBA00023136"/>
    </source>
</evidence>
<dbReference type="PANTHER" id="PTHR31323:SF15">
    <property type="entry name" value="MECHANOSENSITIVE ION CHANNEL PROTEIN MSY1"/>
    <property type="match status" value="1"/>
</dbReference>
<gene>
    <name evidence="17" type="ORF">N7509_004339</name>
</gene>
<dbReference type="RefSeq" id="XP_056491710.1">
    <property type="nucleotide sequence ID" value="XM_056628976.1"/>
</dbReference>
<dbReference type="InterPro" id="IPR011992">
    <property type="entry name" value="EF-hand-dom_pair"/>
</dbReference>
<accession>A0A9W9W755</accession>
<keyword evidence="11" id="KW-0407">Ion channel</keyword>
<dbReference type="InterPro" id="IPR016688">
    <property type="entry name" value="MscS-like_plants/fungi"/>
</dbReference>
<dbReference type="InterPro" id="IPR058650">
    <property type="entry name" value="Msy1/2-like"/>
</dbReference>
<dbReference type="SUPFAM" id="SSF47473">
    <property type="entry name" value="EF-hand"/>
    <property type="match status" value="1"/>
</dbReference>
<evidence type="ECO:0000256" key="5">
    <source>
        <dbReference type="ARBA" id="ARBA00022692"/>
    </source>
</evidence>
<feature type="transmembrane region" description="Helical" evidence="15">
    <location>
        <begin position="160"/>
        <end position="180"/>
    </location>
</feature>
<dbReference type="PIRSF" id="PIRSF017209">
    <property type="entry name" value="Memb_At2g17000_prd"/>
    <property type="match status" value="1"/>
</dbReference>
<name>A0A9W9W755_9EURO</name>
<dbReference type="Gene3D" id="1.10.238.10">
    <property type="entry name" value="EF-hand"/>
    <property type="match status" value="1"/>
</dbReference>
<feature type="compositionally biased region" description="Polar residues" evidence="14">
    <location>
        <begin position="25"/>
        <end position="50"/>
    </location>
</feature>
<keyword evidence="9" id="KW-0406">Ion transport</keyword>
<feature type="compositionally biased region" description="Low complexity" evidence="14">
    <location>
        <begin position="837"/>
        <end position="849"/>
    </location>
</feature>
<keyword evidence="4" id="KW-0107">Calcium channel</keyword>
<feature type="region of interest" description="Disordered" evidence="14">
    <location>
        <begin position="88"/>
        <end position="120"/>
    </location>
</feature>
<evidence type="ECO:0000256" key="11">
    <source>
        <dbReference type="ARBA" id="ARBA00023303"/>
    </source>
</evidence>
<evidence type="ECO:0000313" key="17">
    <source>
        <dbReference type="EMBL" id="KAJ5404468.1"/>
    </source>
</evidence>
<dbReference type="OrthoDB" id="544685at2759"/>
<dbReference type="InterPro" id="IPR023408">
    <property type="entry name" value="MscS_beta-dom_sf"/>
</dbReference>
<feature type="transmembrane region" description="Helical" evidence="15">
    <location>
        <begin position="261"/>
        <end position="284"/>
    </location>
</feature>
<keyword evidence="13" id="KW-0256">Endoplasmic reticulum</keyword>
<keyword evidence="7" id="KW-1278">Translocase</keyword>
<dbReference type="PROSITE" id="PS00018">
    <property type="entry name" value="EF_HAND_1"/>
    <property type="match status" value="1"/>
</dbReference>
<evidence type="ECO:0000256" key="3">
    <source>
        <dbReference type="ARBA" id="ARBA00022568"/>
    </source>
</evidence>